<sequence>MHERVIALRTEPAAASPIRHTWPAAARARSSECGRNTRKEEHNDDRHHAPVPCSFGLIVAERTLNAMPSNSAPTFDQSAARALIHIRNPSLLQFRSQLETGGATNEENAKPAAANGASQRDSIGKPSGTRDELHNITMAVSSARPAIAGFKPLNESIPKYGTLTVVADATGILKIGRRHPLGVAT</sequence>
<dbReference type="AlphaFoldDB" id="A0A562PA22"/>
<evidence type="ECO:0000313" key="3">
    <source>
        <dbReference type="Proteomes" id="UP000317122"/>
    </source>
</evidence>
<dbReference type="Proteomes" id="UP000317122">
    <property type="component" value="Unassembled WGS sequence"/>
</dbReference>
<name>A0A562PA22_9HYPH</name>
<evidence type="ECO:0000256" key="1">
    <source>
        <dbReference type="SAM" id="MobiDB-lite"/>
    </source>
</evidence>
<reference evidence="2 3" key="1">
    <citation type="journal article" date="2015" name="Stand. Genomic Sci.">
        <title>Genomic Encyclopedia of Bacterial and Archaeal Type Strains, Phase III: the genomes of soil and plant-associated and newly described type strains.</title>
        <authorList>
            <person name="Whitman W.B."/>
            <person name="Woyke T."/>
            <person name="Klenk H.P."/>
            <person name="Zhou Y."/>
            <person name="Lilburn T.G."/>
            <person name="Beck B.J."/>
            <person name="De Vos P."/>
            <person name="Vandamme P."/>
            <person name="Eisen J.A."/>
            <person name="Garrity G."/>
            <person name="Hugenholtz P."/>
            <person name="Kyrpides N.C."/>
        </authorList>
    </citation>
    <scope>NUCLEOTIDE SEQUENCE [LARGE SCALE GENOMIC DNA]</scope>
    <source>
        <strain evidence="2 3">CGMCC 1.2546</strain>
    </source>
</reference>
<gene>
    <name evidence="2" type="ORF">IQ26_01006</name>
</gene>
<protein>
    <submittedName>
        <fullName evidence="2">Uncharacterized protein</fullName>
    </submittedName>
</protein>
<dbReference type="EMBL" id="VLKT01000005">
    <property type="protein sequence ID" value="TWI41070.1"/>
    <property type="molecule type" value="Genomic_DNA"/>
</dbReference>
<feature type="compositionally biased region" description="Basic and acidic residues" evidence="1">
    <location>
        <begin position="29"/>
        <end position="48"/>
    </location>
</feature>
<evidence type="ECO:0000313" key="2">
    <source>
        <dbReference type="EMBL" id="TWI41070.1"/>
    </source>
</evidence>
<feature type="region of interest" description="Disordered" evidence="1">
    <location>
        <begin position="26"/>
        <end position="48"/>
    </location>
</feature>
<organism evidence="2 3">
    <name type="scientific">Mesorhizobium tianshanense</name>
    <dbReference type="NCBI Taxonomy" id="39844"/>
    <lineage>
        <taxon>Bacteria</taxon>
        <taxon>Pseudomonadati</taxon>
        <taxon>Pseudomonadota</taxon>
        <taxon>Alphaproteobacteria</taxon>
        <taxon>Hyphomicrobiales</taxon>
        <taxon>Phyllobacteriaceae</taxon>
        <taxon>Mesorhizobium</taxon>
    </lineage>
</organism>
<proteinExistence type="predicted"/>
<comment type="caution">
    <text evidence="2">The sequence shown here is derived from an EMBL/GenBank/DDBJ whole genome shotgun (WGS) entry which is preliminary data.</text>
</comment>
<accession>A0A562PA22</accession>
<keyword evidence="3" id="KW-1185">Reference proteome</keyword>
<feature type="region of interest" description="Disordered" evidence="1">
    <location>
        <begin position="101"/>
        <end position="130"/>
    </location>
</feature>